<evidence type="ECO:0000256" key="2">
    <source>
        <dbReference type="ARBA" id="ARBA00005241"/>
    </source>
</evidence>
<dbReference type="PANTHER" id="PTHR16172">
    <property type="entry name" value="MAJOR FACILITATOR SUPERFAMILY DOMAIN-CONTAINING PROTEIN 6-LIKE"/>
    <property type="match status" value="1"/>
</dbReference>
<dbReference type="OrthoDB" id="10061976at2759"/>
<dbReference type="Gene3D" id="1.20.1250.20">
    <property type="entry name" value="MFS general substrate transporter like domains"/>
    <property type="match status" value="3"/>
</dbReference>
<evidence type="ECO:0000256" key="7">
    <source>
        <dbReference type="SAM" id="Phobius"/>
    </source>
</evidence>
<dbReference type="CDD" id="cd17335">
    <property type="entry name" value="MFS_MFSD6"/>
    <property type="match status" value="1"/>
</dbReference>
<feature type="transmembrane region" description="Helical" evidence="7">
    <location>
        <begin position="612"/>
        <end position="636"/>
    </location>
</feature>
<evidence type="ECO:0000256" key="5">
    <source>
        <dbReference type="ARBA" id="ARBA00023136"/>
    </source>
</evidence>
<evidence type="ECO:0000256" key="4">
    <source>
        <dbReference type="ARBA" id="ARBA00022989"/>
    </source>
</evidence>
<feature type="transmembrane region" description="Helical" evidence="7">
    <location>
        <begin position="648"/>
        <end position="666"/>
    </location>
</feature>
<dbReference type="Pfam" id="PF12832">
    <property type="entry name" value="MFS_1_like"/>
    <property type="match status" value="1"/>
</dbReference>
<accession>A0A9P0CJD4</accession>
<dbReference type="SUPFAM" id="SSF103473">
    <property type="entry name" value="MFS general substrate transporter"/>
    <property type="match status" value="2"/>
</dbReference>
<dbReference type="PROSITE" id="PS50850">
    <property type="entry name" value="MFS"/>
    <property type="match status" value="1"/>
</dbReference>
<evidence type="ECO:0000313" key="9">
    <source>
        <dbReference type="EMBL" id="CAH1103274.1"/>
    </source>
</evidence>
<organism evidence="9 10">
    <name type="scientific">Psylliodes chrysocephalus</name>
    <dbReference type="NCBI Taxonomy" id="3402493"/>
    <lineage>
        <taxon>Eukaryota</taxon>
        <taxon>Metazoa</taxon>
        <taxon>Ecdysozoa</taxon>
        <taxon>Arthropoda</taxon>
        <taxon>Hexapoda</taxon>
        <taxon>Insecta</taxon>
        <taxon>Pterygota</taxon>
        <taxon>Neoptera</taxon>
        <taxon>Endopterygota</taxon>
        <taxon>Coleoptera</taxon>
        <taxon>Polyphaga</taxon>
        <taxon>Cucujiformia</taxon>
        <taxon>Chrysomeloidea</taxon>
        <taxon>Chrysomelidae</taxon>
        <taxon>Galerucinae</taxon>
        <taxon>Alticini</taxon>
        <taxon>Psylliodes</taxon>
    </lineage>
</organism>
<feature type="transmembrane region" description="Helical" evidence="7">
    <location>
        <begin position="554"/>
        <end position="573"/>
    </location>
</feature>
<sequence length="743" mass="82887">MNKYLRLFFYRVLKDLKQKELLPLKLLFFMHSSTILVLYPYLTIHMRELGINVEETAIMSAVTPAVAILMPPVAGMIADKIGNFRVLLAGFSVIGGGAALLLLLVPVGRVTLTYPNKLIFGLLCETNTTPTLSLYQEHPCTPLKSGGIIETEIKLESCGFSCQAVLSKNYSKLILDTRSYDVQIYDISKNSTLLYTYKLSQDDIFEPEQITKRRNKISLKNNERYRTSIRKLSKNSFYFPTISMYNFSCNLAENAAMSCVLGSRDQFDGFERIPNPWKTGIILNPPDHIDTEEEKQIYKIDYVNSKQQSNITCLENTAMIAKHISVTIPINSNESTVKHLDLGSCSHRCIATAPRKNVCSNEKTSRELDMSLTFWSYLSIRVFVGIISGTAFAMFEGAVIALLREHKADYGLQRIYATIGGMISSPISGWMIDYASRGKGYTDFRPVFFLYAALKIISGVLMLFINLEFKKAASSVITDVLEVLKKLELIALFASCVILGCAWGFIESFLFWLLDDLGASKSLMGLTVTIGGIVGIPLLILSGPIIKKIGHANVIFIGFIFYAIRLIGYSMIYHPWLCLIFEAMESVTFGLSFTAAVTYAAKLSTVTTDTSIQGMLGGLYYGVGKGIGSLIGGYLIEMIGIRHTFQCFSVATLIIGIIYFIFYHVYMKKHPSQGTDITKKDKEKPPEGFTDINLKSKSELADIQADLPVVYEDAMCNPAYETTEIEDEPEDDKTDYIKANGKV</sequence>
<dbReference type="InterPro" id="IPR020846">
    <property type="entry name" value="MFS_dom"/>
</dbReference>
<feature type="transmembrane region" description="Helical" evidence="7">
    <location>
        <begin position="56"/>
        <end position="74"/>
    </location>
</feature>
<keyword evidence="3 7" id="KW-0812">Transmembrane</keyword>
<dbReference type="InterPro" id="IPR024989">
    <property type="entry name" value="MFS_assoc_dom"/>
</dbReference>
<dbReference type="InterPro" id="IPR051717">
    <property type="entry name" value="MFS_MFSD6"/>
</dbReference>
<name>A0A9P0CJD4_9CUCU</name>
<evidence type="ECO:0000256" key="6">
    <source>
        <dbReference type="SAM" id="MobiDB-lite"/>
    </source>
</evidence>
<dbReference type="GO" id="GO:0016020">
    <property type="term" value="C:membrane"/>
    <property type="evidence" value="ECO:0007669"/>
    <property type="project" value="UniProtKB-SubCell"/>
</dbReference>
<keyword evidence="5 7" id="KW-0472">Membrane</keyword>
<evidence type="ECO:0000259" key="8">
    <source>
        <dbReference type="PROSITE" id="PS50850"/>
    </source>
</evidence>
<evidence type="ECO:0000256" key="3">
    <source>
        <dbReference type="ARBA" id="ARBA00022692"/>
    </source>
</evidence>
<dbReference type="InterPro" id="IPR036259">
    <property type="entry name" value="MFS_trans_sf"/>
</dbReference>
<feature type="transmembrane region" description="Helical" evidence="7">
    <location>
        <begin position="448"/>
        <end position="469"/>
    </location>
</feature>
<feature type="transmembrane region" description="Helical" evidence="7">
    <location>
        <begin position="21"/>
        <end position="44"/>
    </location>
</feature>
<protein>
    <recommendedName>
        <fullName evidence="8">Major facilitator superfamily (MFS) profile domain-containing protein</fullName>
    </recommendedName>
</protein>
<dbReference type="PANTHER" id="PTHR16172:SF35">
    <property type="entry name" value="MAJOR FACILITATOR SUPERFAMILY (MFS) PROFILE DOMAIN-CONTAINING PROTEIN"/>
    <property type="match status" value="1"/>
</dbReference>
<feature type="transmembrane region" description="Helical" evidence="7">
    <location>
        <begin position="86"/>
        <end position="107"/>
    </location>
</feature>
<feature type="transmembrane region" description="Helical" evidence="7">
    <location>
        <begin position="489"/>
        <end position="511"/>
    </location>
</feature>
<evidence type="ECO:0000313" key="10">
    <source>
        <dbReference type="Proteomes" id="UP001153636"/>
    </source>
</evidence>
<comment type="similarity">
    <text evidence="2">Belongs to the major facilitator superfamily. MFSD6 family.</text>
</comment>
<proteinExistence type="inferred from homology"/>
<reference evidence="9" key="1">
    <citation type="submission" date="2022-01" db="EMBL/GenBank/DDBJ databases">
        <authorList>
            <person name="King R."/>
        </authorList>
    </citation>
    <scope>NUCLEOTIDE SEQUENCE</scope>
</reference>
<dbReference type="GO" id="GO:0022857">
    <property type="term" value="F:transmembrane transporter activity"/>
    <property type="evidence" value="ECO:0007669"/>
    <property type="project" value="InterPro"/>
</dbReference>
<feature type="transmembrane region" description="Helical" evidence="7">
    <location>
        <begin position="579"/>
        <end position="600"/>
    </location>
</feature>
<feature type="transmembrane region" description="Helical" evidence="7">
    <location>
        <begin position="415"/>
        <end position="436"/>
    </location>
</feature>
<keyword evidence="4 7" id="KW-1133">Transmembrane helix</keyword>
<gene>
    <name evidence="9" type="ORF">PSYICH_LOCUS4314</name>
</gene>
<dbReference type="AlphaFoldDB" id="A0A9P0CJD4"/>
<dbReference type="Proteomes" id="UP001153636">
    <property type="component" value="Chromosome 14"/>
</dbReference>
<feature type="compositionally biased region" description="Acidic residues" evidence="6">
    <location>
        <begin position="723"/>
        <end position="733"/>
    </location>
</feature>
<feature type="region of interest" description="Disordered" evidence="6">
    <location>
        <begin position="721"/>
        <end position="743"/>
    </location>
</feature>
<comment type="subcellular location">
    <subcellularLocation>
        <location evidence="1">Membrane</location>
        <topology evidence="1">Multi-pass membrane protein</topology>
    </subcellularLocation>
</comment>
<feature type="transmembrane region" description="Helical" evidence="7">
    <location>
        <begin position="374"/>
        <end position="403"/>
    </location>
</feature>
<dbReference type="EMBL" id="OV651826">
    <property type="protein sequence ID" value="CAH1103274.1"/>
    <property type="molecule type" value="Genomic_DNA"/>
</dbReference>
<keyword evidence="10" id="KW-1185">Reference proteome</keyword>
<feature type="domain" description="Major facilitator superfamily (MFS) profile" evidence="8">
    <location>
        <begin position="488"/>
        <end position="743"/>
    </location>
</feature>
<evidence type="ECO:0000256" key="1">
    <source>
        <dbReference type="ARBA" id="ARBA00004141"/>
    </source>
</evidence>
<feature type="transmembrane region" description="Helical" evidence="7">
    <location>
        <begin position="523"/>
        <end position="542"/>
    </location>
</feature>